<protein>
    <recommendedName>
        <fullName evidence="1">Immunoglobulin-like beta-sandwich domain-containing protein</fullName>
    </recommendedName>
</protein>
<evidence type="ECO:0000313" key="3">
    <source>
        <dbReference type="Proteomes" id="UP001152759"/>
    </source>
</evidence>
<dbReference type="AlphaFoldDB" id="A0A9P0EYT8"/>
<dbReference type="Gene3D" id="2.60.40.10">
    <property type="entry name" value="Immunoglobulins"/>
    <property type="match status" value="1"/>
</dbReference>
<dbReference type="PANTHER" id="PTHR23279:SF36">
    <property type="entry name" value="DEFECTIVE PROBOSCIS EXTENSION RESPONSE 9, ISOFORM A"/>
    <property type="match status" value="1"/>
</dbReference>
<name>A0A9P0EYT8_BEMTA</name>
<feature type="domain" description="Immunoglobulin-like beta-sandwich" evidence="1">
    <location>
        <begin position="25"/>
        <end position="89"/>
    </location>
</feature>
<sequence>MSGSPCRREFAIVKRTRYGKKAASHVEATVGWIRAEDQTILALHTRVVTHSARFSVSHDALNESWNLHIRQIKETDRGCYMCQVNTSIMKKQVGCIDVFANKITRKRELIRVHACSFPPKNRSRAGGGGGGTEGNN</sequence>
<reference evidence="2" key="1">
    <citation type="submission" date="2021-12" db="EMBL/GenBank/DDBJ databases">
        <authorList>
            <person name="King R."/>
        </authorList>
    </citation>
    <scope>NUCLEOTIDE SEQUENCE</scope>
</reference>
<evidence type="ECO:0000313" key="2">
    <source>
        <dbReference type="EMBL" id="CAH0381086.1"/>
    </source>
</evidence>
<dbReference type="SUPFAM" id="SSF48726">
    <property type="entry name" value="Immunoglobulin"/>
    <property type="match status" value="1"/>
</dbReference>
<accession>A0A9P0EYT8</accession>
<keyword evidence="3" id="KW-1185">Reference proteome</keyword>
<organism evidence="2 3">
    <name type="scientific">Bemisia tabaci</name>
    <name type="common">Sweetpotato whitefly</name>
    <name type="synonym">Aleurodes tabaci</name>
    <dbReference type="NCBI Taxonomy" id="7038"/>
    <lineage>
        <taxon>Eukaryota</taxon>
        <taxon>Metazoa</taxon>
        <taxon>Ecdysozoa</taxon>
        <taxon>Arthropoda</taxon>
        <taxon>Hexapoda</taxon>
        <taxon>Insecta</taxon>
        <taxon>Pterygota</taxon>
        <taxon>Neoptera</taxon>
        <taxon>Paraneoptera</taxon>
        <taxon>Hemiptera</taxon>
        <taxon>Sternorrhyncha</taxon>
        <taxon>Aleyrodoidea</taxon>
        <taxon>Aleyrodidae</taxon>
        <taxon>Aleyrodinae</taxon>
        <taxon>Bemisia</taxon>
    </lineage>
</organism>
<dbReference type="GO" id="GO:0050808">
    <property type="term" value="P:synapse organization"/>
    <property type="evidence" value="ECO:0007669"/>
    <property type="project" value="TreeGrafter"/>
</dbReference>
<dbReference type="InterPro" id="IPR013783">
    <property type="entry name" value="Ig-like_fold"/>
</dbReference>
<dbReference type="GO" id="GO:0032589">
    <property type="term" value="C:neuron projection membrane"/>
    <property type="evidence" value="ECO:0007669"/>
    <property type="project" value="TreeGrafter"/>
</dbReference>
<proteinExistence type="predicted"/>
<dbReference type="Proteomes" id="UP001152759">
    <property type="component" value="Chromosome 1"/>
</dbReference>
<dbReference type="InterPro" id="IPR037448">
    <property type="entry name" value="Zig-8"/>
</dbReference>
<dbReference type="InterPro" id="IPR036179">
    <property type="entry name" value="Ig-like_dom_sf"/>
</dbReference>
<dbReference type="PANTHER" id="PTHR23279">
    <property type="entry name" value="DEFECTIVE PROBOSCIS EXTENSION RESPONSE DPR -RELATED"/>
    <property type="match status" value="1"/>
</dbReference>
<gene>
    <name evidence="2" type="ORF">BEMITA_LOCUS771</name>
</gene>
<dbReference type="Pfam" id="PF00047">
    <property type="entry name" value="ig"/>
    <property type="match status" value="1"/>
</dbReference>
<dbReference type="InterPro" id="IPR013151">
    <property type="entry name" value="Immunoglobulin_dom"/>
</dbReference>
<dbReference type="EMBL" id="OU963862">
    <property type="protein sequence ID" value="CAH0381086.1"/>
    <property type="molecule type" value="Genomic_DNA"/>
</dbReference>
<evidence type="ECO:0000259" key="1">
    <source>
        <dbReference type="Pfam" id="PF00047"/>
    </source>
</evidence>